<evidence type="ECO:0000256" key="1">
    <source>
        <dbReference type="SAM" id="Phobius"/>
    </source>
</evidence>
<dbReference type="AlphaFoldDB" id="A0A504JFZ1"/>
<sequence>MYQRILTYIITLLFTVVFIAPRIVNLHVLSHLSDENDTPISCELCDVLIYTSQLDLAKDDVSYFENTSQNLSGLFVVVPQYNTPQEKIVSPTFIYNKPPPLL</sequence>
<keyword evidence="3" id="KW-1185">Reference proteome</keyword>
<evidence type="ECO:0000313" key="2">
    <source>
        <dbReference type="EMBL" id="TPN87375.1"/>
    </source>
</evidence>
<proteinExistence type="predicted"/>
<comment type="caution">
    <text evidence="2">The sequence shown here is derived from an EMBL/GenBank/DDBJ whole genome shotgun (WGS) entry which is preliminary data.</text>
</comment>
<evidence type="ECO:0008006" key="4">
    <source>
        <dbReference type="Google" id="ProtNLM"/>
    </source>
</evidence>
<name>A0A504JFZ1_9FLAO</name>
<organism evidence="2 3">
    <name type="scientific">Aquimarina algicola</name>
    <dbReference type="NCBI Taxonomy" id="2589995"/>
    <lineage>
        <taxon>Bacteria</taxon>
        <taxon>Pseudomonadati</taxon>
        <taxon>Bacteroidota</taxon>
        <taxon>Flavobacteriia</taxon>
        <taxon>Flavobacteriales</taxon>
        <taxon>Flavobacteriaceae</taxon>
        <taxon>Aquimarina</taxon>
    </lineage>
</organism>
<dbReference type="Proteomes" id="UP000315540">
    <property type="component" value="Unassembled WGS sequence"/>
</dbReference>
<reference evidence="2 3" key="1">
    <citation type="submission" date="2019-06" db="EMBL/GenBank/DDBJ databases">
        <authorList>
            <person name="Meng X."/>
        </authorList>
    </citation>
    <scope>NUCLEOTIDE SEQUENCE [LARGE SCALE GENOMIC DNA]</scope>
    <source>
        <strain evidence="2 3">M625</strain>
    </source>
</reference>
<feature type="transmembrane region" description="Helical" evidence="1">
    <location>
        <begin position="6"/>
        <end position="24"/>
    </location>
</feature>
<evidence type="ECO:0000313" key="3">
    <source>
        <dbReference type="Proteomes" id="UP000315540"/>
    </source>
</evidence>
<dbReference type="EMBL" id="VFWZ01000002">
    <property type="protein sequence ID" value="TPN87375.1"/>
    <property type="molecule type" value="Genomic_DNA"/>
</dbReference>
<dbReference type="RefSeq" id="WP_140592017.1">
    <property type="nucleotide sequence ID" value="NZ_VFWZ01000002.1"/>
</dbReference>
<protein>
    <recommendedName>
        <fullName evidence="4">DUF2946 domain-containing protein</fullName>
    </recommendedName>
</protein>
<dbReference type="OrthoDB" id="1452502at2"/>
<keyword evidence="1" id="KW-0812">Transmembrane</keyword>
<keyword evidence="1" id="KW-0472">Membrane</keyword>
<gene>
    <name evidence="2" type="ORF">FHK87_07250</name>
</gene>
<keyword evidence="1" id="KW-1133">Transmembrane helix</keyword>
<accession>A0A504JFZ1</accession>